<feature type="transmembrane region" description="Helical" evidence="17">
    <location>
        <begin position="30"/>
        <end position="53"/>
    </location>
</feature>
<organism evidence="20 21">
    <name type="scientific">Ohessyouella blattaphilus</name>
    <dbReference type="NCBI Taxonomy" id="2949333"/>
    <lineage>
        <taxon>Bacteria</taxon>
        <taxon>Bacillati</taxon>
        <taxon>Bacillota</taxon>
        <taxon>Clostridia</taxon>
        <taxon>Lachnospirales</taxon>
        <taxon>Lachnospiraceae</taxon>
        <taxon>Ohessyouella</taxon>
    </lineage>
</organism>
<keyword evidence="17" id="KW-0812">Transmembrane</keyword>
<dbReference type="Proteomes" id="UP001523565">
    <property type="component" value="Unassembled WGS sequence"/>
</dbReference>
<dbReference type="InterPro" id="IPR012338">
    <property type="entry name" value="Beta-lactam/transpept-like"/>
</dbReference>
<proteinExistence type="predicted"/>
<evidence type="ECO:0000256" key="5">
    <source>
        <dbReference type="ARBA" id="ARBA00022645"/>
    </source>
</evidence>
<comment type="subcellular location">
    <subcellularLocation>
        <location evidence="2">Cell membrane</location>
        <topology evidence="2">Single-pass type II membrane protein</topology>
    </subcellularLocation>
</comment>
<evidence type="ECO:0000256" key="1">
    <source>
        <dbReference type="ARBA" id="ARBA00002624"/>
    </source>
</evidence>
<evidence type="ECO:0000256" key="6">
    <source>
        <dbReference type="ARBA" id="ARBA00022670"/>
    </source>
</evidence>
<evidence type="ECO:0000256" key="2">
    <source>
        <dbReference type="ARBA" id="ARBA00004401"/>
    </source>
</evidence>
<evidence type="ECO:0000256" key="8">
    <source>
        <dbReference type="ARBA" id="ARBA00022679"/>
    </source>
</evidence>
<feature type="region of interest" description="Disordered" evidence="16">
    <location>
        <begin position="779"/>
        <end position="840"/>
    </location>
</feature>
<keyword evidence="8" id="KW-0808">Transferase</keyword>
<evidence type="ECO:0000259" key="18">
    <source>
        <dbReference type="Pfam" id="PF00905"/>
    </source>
</evidence>
<evidence type="ECO:0000256" key="13">
    <source>
        <dbReference type="ARBA" id="ARBA00034000"/>
    </source>
</evidence>
<gene>
    <name evidence="20" type="ORF">NK118_00445</name>
</gene>
<dbReference type="InterPro" id="IPR036950">
    <property type="entry name" value="PBP_transglycosylase"/>
</dbReference>
<evidence type="ECO:0000256" key="7">
    <source>
        <dbReference type="ARBA" id="ARBA00022676"/>
    </source>
</evidence>
<dbReference type="InterPro" id="IPR001264">
    <property type="entry name" value="Glyco_trans_51"/>
</dbReference>
<evidence type="ECO:0000256" key="16">
    <source>
        <dbReference type="SAM" id="MobiDB-lite"/>
    </source>
</evidence>
<evidence type="ECO:0000256" key="3">
    <source>
        <dbReference type="ARBA" id="ARBA00012448"/>
    </source>
</evidence>
<comment type="catalytic activity">
    <reaction evidence="13">
        <text>Preferential cleavage: (Ac)2-L-Lys-D-Ala-|-D-Ala. Also transpeptidation of peptidyl-alanyl moieties that are N-acyl substituents of D-alanine.</text>
        <dbReference type="EC" id="3.4.16.4"/>
    </reaction>
</comment>
<comment type="caution">
    <text evidence="20">The sequence shown here is derived from an EMBL/GenBank/DDBJ whole genome shotgun (WGS) entry which is preliminary data.</text>
</comment>
<feature type="compositionally biased region" description="Low complexity" evidence="16">
    <location>
        <begin position="830"/>
        <end position="840"/>
    </location>
</feature>
<dbReference type="InterPro" id="IPR050396">
    <property type="entry name" value="Glycosyltr_51/Transpeptidase"/>
</dbReference>
<protein>
    <recommendedName>
        <fullName evidence="4">Penicillin-binding protein 1A</fullName>
        <ecNumber evidence="14">2.4.99.28</ecNumber>
        <ecNumber evidence="3">3.4.16.4</ecNumber>
    </recommendedName>
</protein>
<evidence type="ECO:0000256" key="12">
    <source>
        <dbReference type="ARBA" id="ARBA00023268"/>
    </source>
</evidence>
<feature type="compositionally biased region" description="Low complexity" evidence="16">
    <location>
        <begin position="780"/>
        <end position="799"/>
    </location>
</feature>
<dbReference type="PANTHER" id="PTHR32282:SF33">
    <property type="entry name" value="PEPTIDOGLYCAN GLYCOSYLTRANSFERASE"/>
    <property type="match status" value="1"/>
</dbReference>
<feature type="compositionally biased region" description="Gly residues" evidence="16">
    <location>
        <begin position="800"/>
        <end position="829"/>
    </location>
</feature>
<comment type="function">
    <text evidence="1">Cell wall formation. Synthesis of cross-linked peptidoglycan from the lipid intermediates. The enzyme has a penicillin-insensitive transglycosylase N-terminal domain (formation of linear glycan strands) and a penicillin-sensitive transpeptidase C-terminal domain (cross-linking of the peptide subunits).</text>
</comment>
<dbReference type="Gene3D" id="3.40.710.10">
    <property type="entry name" value="DD-peptidase/beta-lactamase superfamily"/>
    <property type="match status" value="1"/>
</dbReference>
<name>A0ABT1EDE4_9FIRM</name>
<evidence type="ECO:0000256" key="15">
    <source>
        <dbReference type="ARBA" id="ARBA00049902"/>
    </source>
</evidence>
<dbReference type="EMBL" id="JAMZFV010000001">
    <property type="protein sequence ID" value="MCP1108720.1"/>
    <property type="molecule type" value="Genomic_DNA"/>
</dbReference>
<evidence type="ECO:0000256" key="9">
    <source>
        <dbReference type="ARBA" id="ARBA00022801"/>
    </source>
</evidence>
<accession>A0ABT1EDE4</accession>
<sequence>MNYSNKKTQQKQKRVASKSTRQKKRVGVRLFKAFLLIILFVGIATLIGGGIFLKKIIDDAPEITPKDVQPQNFTSIAYADDNTTEIDRFVTSGSNRIYRTIDEIPADLQHAFVAVEDERFYKHKGVDPQGTLRAAVSVLASGSFDGGGGSTITQQLVKNMVFPEFAEGESKVEKVERKIQEMYLSLKIEKEMDKNMILESYMNTVNLGQNALGVQTASKTYFSKDVKDITLSEATVIAGITQNPTRYNPITNPDLNKARRQIILDKMLAQGYIEKAAYDEALADDVYARIQQNYSAQVTSPNSYFVDALSQQILEDLQTNLSYSQAKAYHMLYGGGLNIQSTQSLHVQGVCEQEMNNAANYPAAVEYGLDYLCTIHRADGTVENYSSGHIFNFSKGVLGRPYGLIFSSPEEAQVVIDQWKATVARDGDTYDERVNISPQPQASVTVIDQTNGQIKGIVGGRGEKSSSQSLNRAYKDTTRQPGSVFKIITAYAPAFDTGMSTLSTVEKDEAIKKSDGTTLVNAYSGYLGSVTLRTAINESINTVAYKITEKVGLPVAFDYAKKLGITTLIESEVINGEVFSDLTGGLPLGSLTKGVRNYEVCSAFAAIANGGVYNAPTLYTKVLDMDGHLLLDGTGEQHQAIKDSTAYLLTSAMESVVKDGTGTAYSMGDMAVAGKTGTTDDSVDYWFAGFTRYYTCTVWVGFDENKHMPYNFNPLIWTSIMNRIHEGLAPLGFDPPASVEQLSVCRITGKLAGTGCSVITEWFAKDTAPTEVCSGHYVAPSTPSTGSSDSNSETPTDNTGNGGDTGGNTGDGGDTGGNTGDGGDTGGGTTEPPAEGGTTP</sequence>
<keyword evidence="11" id="KW-0046">Antibiotic resistance</keyword>
<keyword evidence="17" id="KW-0472">Membrane</keyword>
<evidence type="ECO:0000256" key="17">
    <source>
        <dbReference type="SAM" id="Phobius"/>
    </source>
</evidence>
<evidence type="ECO:0000256" key="4">
    <source>
        <dbReference type="ARBA" id="ARBA00018638"/>
    </source>
</evidence>
<dbReference type="Pfam" id="PF00912">
    <property type="entry name" value="Transgly"/>
    <property type="match status" value="1"/>
</dbReference>
<feature type="region of interest" description="Disordered" evidence="16">
    <location>
        <begin position="1"/>
        <end position="20"/>
    </location>
</feature>
<keyword evidence="12" id="KW-0511">Multifunctional enzyme</keyword>
<evidence type="ECO:0000256" key="10">
    <source>
        <dbReference type="ARBA" id="ARBA00022968"/>
    </source>
</evidence>
<keyword evidence="5" id="KW-0121">Carboxypeptidase</keyword>
<feature type="domain" description="Glycosyl transferase family 51" evidence="19">
    <location>
        <begin position="86"/>
        <end position="267"/>
    </location>
</feature>
<dbReference type="SUPFAM" id="SSF53955">
    <property type="entry name" value="Lysozyme-like"/>
    <property type="match status" value="1"/>
</dbReference>
<evidence type="ECO:0000256" key="14">
    <source>
        <dbReference type="ARBA" id="ARBA00044770"/>
    </source>
</evidence>
<dbReference type="RefSeq" id="WP_262067628.1">
    <property type="nucleotide sequence ID" value="NZ_JAMXOC010000001.1"/>
</dbReference>
<dbReference type="InterPro" id="IPR001460">
    <property type="entry name" value="PCN-bd_Tpept"/>
</dbReference>
<evidence type="ECO:0000259" key="19">
    <source>
        <dbReference type="Pfam" id="PF00912"/>
    </source>
</evidence>
<keyword evidence="21" id="KW-1185">Reference proteome</keyword>
<reference evidence="20 21" key="1">
    <citation type="journal article" date="2022" name="Genome Biol. Evol.">
        <title>Host diet, physiology and behaviors set the stage for Lachnospiraceae cladogenesis.</title>
        <authorList>
            <person name="Vera-Ponce De Leon A."/>
            <person name="Schneider M."/>
            <person name="Jahnes B.C."/>
            <person name="Sadowski V."/>
            <person name="Camuy-Velez L.A."/>
            <person name="Duan J."/>
            <person name="Sabree Z.L."/>
        </authorList>
    </citation>
    <scope>NUCLEOTIDE SEQUENCE [LARGE SCALE GENOMIC DNA]</scope>
    <source>
        <strain evidence="20 21">PAL227</strain>
    </source>
</reference>
<dbReference type="EC" id="3.4.16.4" evidence="3"/>
<comment type="catalytic activity">
    <reaction evidence="15">
        <text>[GlcNAc-(1-&gt;4)-Mur2Ac(oyl-L-Ala-gamma-D-Glu-L-Lys-D-Ala-D-Ala)](n)-di-trans,octa-cis-undecaprenyl diphosphate + beta-D-GlcNAc-(1-&gt;4)-Mur2Ac(oyl-L-Ala-gamma-D-Glu-L-Lys-D-Ala-D-Ala)-di-trans,octa-cis-undecaprenyl diphosphate = [GlcNAc-(1-&gt;4)-Mur2Ac(oyl-L-Ala-gamma-D-Glu-L-Lys-D-Ala-D-Ala)](n+1)-di-trans,octa-cis-undecaprenyl diphosphate + di-trans,octa-cis-undecaprenyl diphosphate + H(+)</text>
        <dbReference type="Rhea" id="RHEA:23708"/>
        <dbReference type="Rhea" id="RHEA-COMP:9602"/>
        <dbReference type="Rhea" id="RHEA-COMP:9603"/>
        <dbReference type="ChEBI" id="CHEBI:15378"/>
        <dbReference type="ChEBI" id="CHEBI:58405"/>
        <dbReference type="ChEBI" id="CHEBI:60033"/>
        <dbReference type="ChEBI" id="CHEBI:78435"/>
        <dbReference type="EC" id="2.4.99.28"/>
    </reaction>
</comment>
<evidence type="ECO:0000313" key="20">
    <source>
        <dbReference type="EMBL" id="MCP1108720.1"/>
    </source>
</evidence>
<keyword evidence="9" id="KW-0378">Hydrolase</keyword>
<dbReference type="Pfam" id="PF00905">
    <property type="entry name" value="Transpeptidase"/>
    <property type="match status" value="1"/>
</dbReference>
<dbReference type="InterPro" id="IPR023346">
    <property type="entry name" value="Lysozyme-like_dom_sf"/>
</dbReference>
<keyword evidence="6" id="KW-0645">Protease</keyword>
<dbReference type="EC" id="2.4.99.28" evidence="14"/>
<evidence type="ECO:0000313" key="21">
    <source>
        <dbReference type="Proteomes" id="UP001523565"/>
    </source>
</evidence>
<dbReference type="Gene3D" id="1.10.3810.10">
    <property type="entry name" value="Biosynthetic peptidoglycan transglycosylase-like"/>
    <property type="match status" value="1"/>
</dbReference>
<keyword evidence="17" id="KW-1133">Transmembrane helix</keyword>
<feature type="compositionally biased region" description="Basic residues" evidence="16">
    <location>
        <begin position="8"/>
        <end position="20"/>
    </location>
</feature>
<evidence type="ECO:0000256" key="11">
    <source>
        <dbReference type="ARBA" id="ARBA00023251"/>
    </source>
</evidence>
<keyword evidence="7" id="KW-0328">Glycosyltransferase</keyword>
<dbReference type="PANTHER" id="PTHR32282">
    <property type="entry name" value="BINDING PROTEIN TRANSPEPTIDASE, PUTATIVE-RELATED"/>
    <property type="match status" value="1"/>
</dbReference>
<keyword evidence="10" id="KW-0735">Signal-anchor</keyword>
<feature type="domain" description="Penicillin-binding protein transpeptidase" evidence="18">
    <location>
        <begin position="443"/>
        <end position="696"/>
    </location>
</feature>
<dbReference type="SUPFAM" id="SSF56601">
    <property type="entry name" value="beta-lactamase/transpeptidase-like"/>
    <property type="match status" value="1"/>
</dbReference>